<evidence type="ECO:0000313" key="1">
    <source>
        <dbReference type="EMBL" id="CAK7339937.1"/>
    </source>
</evidence>
<organism evidence="1 2">
    <name type="scientific">Dovyalis caffra</name>
    <dbReference type="NCBI Taxonomy" id="77055"/>
    <lineage>
        <taxon>Eukaryota</taxon>
        <taxon>Viridiplantae</taxon>
        <taxon>Streptophyta</taxon>
        <taxon>Embryophyta</taxon>
        <taxon>Tracheophyta</taxon>
        <taxon>Spermatophyta</taxon>
        <taxon>Magnoliopsida</taxon>
        <taxon>eudicotyledons</taxon>
        <taxon>Gunneridae</taxon>
        <taxon>Pentapetalae</taxon>
        <taxon>rosids</taxon>
        <taxon>fabids</taxon>
        <taxon>Malpighiales</taxon>
        <taxon>Salicaceae</taxon>
        <taxon>Flacourtieae</taxon>
        <taxon>Dovyalis</taxon>
    </lineage>
</organism>
<accession>A0AAV1RUG9</accession>
<evidence type="ECO:0000313" key="2">
    <source>
        <dbReference type="Proteomes" id="UP001314170"/>
    </source>
</evidence>
<feature type="non-terminal residue" evidence="1">
    <location>
        <position position="1"/>
    </location>
</feature>
<dbReference type="EMBL" id="CAWUPB010001159">
    <property type="protein sequence ID" value="CAK7339937.1"/>
    <property type="molecule type" value="Genomic_DNA"/>
</dbReference>
<protein>
    <submittedName>
        <fullName evidence="1">Uncharacterized protein</fullName>
    </submittedName>
</protein>
<gene>
    <name evidence="1" type="ORF">DCAF_LOCUS15015</name>
</gene>
<keyword evidence="2" id="KW-1185">Reference proteome</keyword>
<name>A0AAV1RUG9_9ROSI</name>
<proteinExistence type="predicted"/>
<reference evidence="1 2" key="1">
    <citation type="submission" date="2024-01" db="EMBL/GenBank/DDBJ databases">
        <authorList>
            <person name="Waweru B."/>
        </authorList>
    </citation>
    <scope>NUCLEOTIDE SEQUENCE [LARGE SCALE GENOMIC DNA]</scope>
</reference>
<dbReference type="Proteomes" id="UP001314170">
    <property type="component" value="Unassembled WGS sequence"/>
</dbReference>
<comment type="caution">
    <text evidence="1">The sequence shown here is derived from an EMBL/GenBank/DDBJ whole genome shotgun (WGS) entry which is preliminary data.</text>
</comment>
<dbReference type="AlphaFoldDB" id="A0AAV1RUG9"/>
<sequence length="78" mass="8423">EELQATPDRDGLKESRTASRDLGGCVIRKNLGVYKTRLKEAETSTTTDNPTTAKIPLQNPVSTTGILSRLVSGHNCNP</sequence>